<sequence>MSSQKLIRLKLSIPSLGINTANLAKGSRPFATLYNQLLKSTQLSPTLNKSKSHKNGEVIKTGNFGKFTNYNVAISGNSLSNPGVHRFISTSLTYLLQKRMSLQRGNNSLLLPNIQYFGWSEKKSAYKGTTENVKQIKGHRRVTNGFSMKILLDNGTEIWERSSFLRTTHPFQYYSYVKRFPELRLEKKLLRKRVVSNDVVIKIKSGTNNN</sequence>
<keyword evidence="2" id="KW-1185">Reference proteome</keyword>
<evidence type="ECO:0000313" key="2">
    <source>
        <dbReference type="Proteomes" id="UP001497600"/>
    </source>
</evidence>
<proteinExistence type="predicted"/>
<dbReference type="Proteomes" id="UP001497600">
    <property type="component" value="Chromosome G"/>
</dbReference>
<evidence type="ECO:0000313" key="1">
    <source>
        <dbReference type="EMBL" id="CAK7919419.1"/>
    </source>
</evidence>
<organism evidence="1 2">
    <name type="scientific">[Candida] anglica</name>
    <dbReference type="NCBI Taxonomy" id="148631"/>
    <lineage>
        <taxon>Eukaryota</taxon>
        <taxon>Fungi</taxon>
        <taxon>Dikarya</taxon>
        <taxon>Ascomycota</taxon>
        <taxon>Saccharomycotina</taxon>
        <taxon>Pichiomycetes</taxon>
        <taxon>Debaryomycetaceae</taxon>
        <taxon>Kurtzmaniella</taxon>
    </lineage>
</organism>
<gene>
    <name evidence="1" type="ORF">CAAN4_G18052</name>
</gene>
<accession>A0ABP0EIN7</accession>
<dbReference type="EMBL" id="OZ004259">
    <property type="protein sequence ID" value="CAK7919419.1"/>
    <property type="molecule type" value="Genomic_DNA"/>
</dbReference>
<reference evidence="1 2" key="1">
    <citation type="submission" date="2024-01" db="EMBL/GenBank/DDBJ databases">
        <authorList>
            <consortium name="Genoscope - CEA"/>
            <person name="William W."/>
        </authorList>
    </citation>
    <scope>NUCLEOTIDE SEQUENCE [LARGE SCALE GENOMIC DNA]</scope>
    <source>
        <strain evidence="1 2">29B2s-10</strain>
    </source>
</reference>
<protein>
    <submittedName>
        <fullName evidence="1">Uncharacterized protein</fullName>
    </submittedName>
</protein>
<name>A0ABP0EIN7_9ASCO</name>